<reference evidence="3 7" key="2">
    <citation type="submission" date="2016-08" db="EMBL/GenBank/DDBJ databases">
        <title>Genome sequencing of Lactobacillus plantarum JSA22, isolated from fermented soybean paste.</title>
        <authorList>
            <person name="Choi H.S."/>
        </authorList>
    </citation>
    <scope>NUCLEOTIDE SEQUENCE [LARGE SCALE GENOMIC DNA]</scope>
    <source>
        <strain evidence="3 7">JSA22</strain>
    </source>
</reference>
<dbReference type="EMBL" id="CP066817">
    <property type="protein sequence ID" value="QQM61893.1"/>
    <property type="molecule type" value="Genomic_DNA"/>
</dbReference>
<dbReference type="RefSeq" id="WP_003642793.1">
    <property type="nucleotide sequence ID" value="NZ_AP028145.1"/>
</dbReference>
<reference evidence="4 8" key="3">
    <citation type="submission" date="2020-12" db="EMBL/GenBank/DDBJ databases">
        <title>Whole genome sequencing of Lactobacillus plantarum PC518.</title>
        <authorList>
            <person name="Guo Q."/>
        </authorList>
    </citation>
    <scope>NUCLEOTIDE SEQUENCE [LARGE SCALE GENOMIC DNA]</scope>
    <source>
        <strain evidence="4 8">PC518</strain>
    </source>
</reference>
<evidence type="ECO:0000313" key="2">
    <source>
        <dbReference type="EMBL" id="KZV01777.1"/>
    </source>
</evidence>
<dbReference type="AlphaFoldDB" id="A0A0M0CI74"/>
<dbReference type="PATRIC" id="fig|1590.142.peg.2252"/>
<protein>
    <submittedName>
        <fullName evidence="4">DUF771 domain-containing protein</fullName>
    </submittedName>
    <submittedName>
        <fullName evidence="1">Prophage Lp2 protein 12</fullName>
    </submittedName>
</protein>
<gene>
    <name evidence="4" type="ORF">JH395_04890</name>
    <name evidence="1" type="ORF">Lp19_2575</name>
    <name evidence="3" type="ORF">LPJSA22_02256</name>
    <name evidence="2" type="ORF">NAB2_2397</name>
</gene>
<proteinExistence type="predicted"/>
<evidence type="ECO:0000313" key="6">
    <source>
        <dbReference type="Proteomes" id="UP000076882"/>
    </source>
</evidence>
<dbReference type="EMBL" id="MCOL01000001">
    <property type="protein sequence ID" value="ODO62249.1"/>
    <property type="molecule type" value="Genomic_DNA"/>
</dbReference>
<evidence type="ECO:0000313" key="3">
    <source>
        <dbReference type="EMBL" id="ODO62249.1"/>
    </source>
</evidence>
<dbReference type="EMBL" id="LUXM01000033">
    <property type="protein sequence ID" value="KZU94601.1"/>
    <property type="molecule type" value="Genomic_DNA"/>
</dbReference>
<reference evidence="5 6" key="1">
    <citation type="submission" date="2016-03" db="EMBL/GenBank/DDBJ databases">
        <title>Comparative genomics of 54 Lactobacillus plantarum strains reveals genomic uncoupling from niche constraints.</title>
        <authorList>
            <person name="Martino M.E."/>
        </authorList>
    </citation>
    <scope>NUCLEOTIDE SEQUENCE [LARGE SCALE GENOMIC DNA]</scope>
    <source>
        <strain evidence="1 6">19.1</strain>
        <strain evidence="2 5">NAB2</strain>
    </source>
</reference>
<accession>A0A0M0CI74</accession>
<evidence type="ECO:0000313" key="5">
    <source>
        <dbReference type="Proteomes" id="UP000076872"/>
    </source>
</evidence>
<sequence>MSDTILIRHEAPKGFQFISEEEYEKFQAWKQAQRGIRTWKLKDLAKYKYGTKSTERASRYLTKHRHDLDIEQGGFIDYVNTHNGWQIPAAEMIDYLLDHPD</sequence>
<dbReference type="InterPro" id="IPR008489">
    <property type="entry name" value="DUF771"/>
</dbReference>
<evidence type="ECO:0000313" key="8">
    <source>
        <dbReference type="Proteomes" id="UP000595466"/>
    </source>
</evidence>
<dbReference type="EMBL" id="LUXO01000033">
    <property type="protein sequence ID" value="KZV01777.1"/>
    <property type="molecule type" value="Genomic_DNA"/>
</dbReference>
<name>A0A0M0CI74_LACPN</name>
<evidence type="ECO:0000313" key="4">
    <source>
        <dbReference type="EMBL" id="QQM61893.1"/>
    </source>
</evidence>
<dbReference type="Pfam" id="PF05595">
    <property type="entry name" value="DUF771"/>
    <property type="match status" value="1"/>
</dbReference>
<evidence type="ECO:0000313" key="7">
    <source>
        <dbReference type="Proteomes" id="UP000094892"/>
    </source>
</evidence>
<evidence type="ECO:0000313" key="1">
    <source>
        <dbReference type="EMBL" id="KZU94601.1"/>
    </source>
</evidence>
<dbReference type="Proteomes" id="UP000094892">
    <property type="component" value="Unassembled WGS sequence"/>
</dbReference>
<dbReference type="GeneID" id="79807915"/>
<dbReference type="Proteomes" id="UP000076882">
    <property type="component" value="Unassembled WGS sequence"/>
</dbReference>
<organism evidence="1 6">
    <name type="scientific">Lactiplantibacillus plantarum</name>
    <name type="common">Lactobacillus plantarum</name>
    <dbReference type="NCBI Taxonomy" id="1590"/>
    <lineage>
        <taxon>Bacteria</taxon>
        <taxon>Bacillati</taxon>
        <taxon>Bacillota</taxon>
        <taxon>Bacilli</taxon>
        <taxon>Lactobacillales</taxon>
        <taxon>Lactobacillaceae</taxon>
        <taxon>Lactiplantibacillus</taxon>
    </lineage>
</organism>
<dbReference type="Proteomes" id="UP000595466">
    <property type="component" value="Chromosome"/>
</dbReference>
<dbReference type="Proteomes" id="UP000076872">
    <property type="component" value="Unassembled WGS sequence"/>
</dbReference>